<comment type="similarity">
    <text evidence="1">Belongs to the peptidase C2 family.</text>
</comment>
<dbReference type="OrthoDB" id="424753at2759"/>
<dbReference type="InterPro" id="IPR001300">
    <property type="entry name" value="Peptidase_C2_calpain_cat"/>
</dbReference>
<evidence type="ECO:0000256" key="1">
    <source>
        <dbReference type="ARBA" id="ARBA00007623"/>
    </source>
</evidence>
<evidence type="ECO:0000256" key="7">
    <source>
        <dbReference type="SAM" id="MobiDB-lite"/>
    </source>
</evidence>
<feature type="active site" evidence="5 6">
    <location>
        <position position="274"/>
    </location>
</feature>
<keyword evidence="3 6" id="KW-0378">Hydrolase</keyword>
<dbReference type="KEGG" id="bfo:118421292"/>
<name>A0A9J7LKD2_BRAFL</name>
<dbReference type="InterPro" id="IPR000169">
    <property type="entry name" value="Pept_cys_AS"/>
</dbReference>
<feature type="domain" description="Calpain catalytic" evidence="8">
    <location>
        <begin position="219"/>
        <end position="514"/>
    </location>
</feature>
<dbReference type="FunFam" id="3.90.70.10:FF:000001">
    <property type="entry name" value="Calpain-1 catalytic subunit"/>
    <property type="match status" value="1"/>
</dbReference>
<dbReference type="SMART" id="SM00230">
    <property type="entry name" value="CysPc"/>
    <property type="match status" value="1"/>
</dbReference>
<dbReference type="SMART" id="SM00720">
    <property type="entry name" value="calpain_III"/>
    <property type="match status" value="1"/>
</dbReference>
<dbReference type="InterPro" id="IPR022684">
    <property type="entry name" value="Calpain_cysteine_protease"/>
</dbReference>
<evidence type="ECO:0000313" key="9">
    <source>
        <dbReference type="Proteomes" id="UP000001554"/>
    </source>
</evidence>
<feature type="active site" evidence="5 6">
    <location>
        <position position="455"/>
    </location>
</feature>
<dbReference type="PANTHER" id="PTHR10183">
    <property type="entry name" value="CALPAIN"/>
    <property type="match status" value="1"/>
</dbReference>
<dbReference type="FunFam" id="2.60.120.380:FF:000002">
    <property type="entry name" value="calpain-3 isoform X1"/>
    <property type="match status" value="1"/>
</dbReference>
<dbReference type="SUPFAM" id="SSF54001">
    <property type="entry name" value="Cysteine proteinases"/>
    <property type="match status" value="1"/>
</dbReference>
<dbReference type="Pfam" id="PF00648">
    <property type="entry name" value="Peptidase_C2"/>
    <property type="match status" value="1"/>
</dbReference>
<feature type="active site" evidence="5 6">
    <location>
        <position position="431"/>
    </location>
</feature>
<evidence type="ECO:0000256" key="5">
    <source>
        <dbReference type="PIRSR" id="PIRSR622684-1"/>
    </source>
</evidence>
<evidence type="ECO:0000256" key="4">
    <source>
        <dbReference type="ARBA" id="ARBA00022807"/>
    </source>
</evidence>
<dbReference type="InterPro" id="IPR036213">
    <property type="entry name" value="Calpain_III_sf"/>
</dbReference>
<dbReference type="PRINTS" id="PR00704">
    <property type="entry name" value="CALPAIN"/>
</dbReference>
<accession>A0A9J7LKD2</accession>
<dbReference type="Proteomes" id="UP000001554">
    <property type="component" value="Chromosome 8"/>
</dbReference>
<feature type="compositionally biased region" description="Basic and acidic residues" evidence="7">
    <location>
        <begin position="134"/>
        <end position="178"/>
    </location>
</feature>
<feature type="compositionally biased region" description="Low complexity" evidence="7">
    <location>
        <begin position="69"/>
        <end position="79"/>
    </location>
</feature>
<evidence type="ECO:0000256" key="3">
    <source>
        <dbReference type="ARBA" id="ARBA00022801"/>
    </source>
</evidence>
<gene>
    <name evidence="10" type="primary">LOC118421292</name>
</gene>
<sequence>MGCGASAPVRRDHWAPNAVHGNKAQGRASSWAPPPPGYAPNQGNVQYVRWQPQGHTAPPPQWLHAGIAPPRGRPQVGPGQRPPYVPFPNFVAPRPPPGRKPLDHGEVSPGHLQPGQKIRPRPQKIRPRPRPRPPRKERYSPPRKERYSPPRKERYSPPRKERDTPPRRDSPPRKERDSPPPSRPETPVVVEAPPERVHVKAATQEMTDVIRSCLKSGTPWDDPDFPAAPKTIDHRGKASNKIEWKRPQALVDNPRLLVHGVSTDDVRQGTLGDCWFLSSCAAIARESKLMAKVIPKDQYLWKGGGRYAGVAHFRFWRFGEWQDVYVDDNLPTVYGNLTYARCSDKNEFWLPLIEKAYAKLNGSYAALIQGHANDALTDLTGGICERFKTGRHEEEVLYKTLLKAQKRGSFMTCSTQSTFDEGSNEGLVSGHAYTITGVEKIRNSGKTHNLLRIRNPWGRQEWKGAWSDGSSEWQRMPENVRQRLGYENKDDGEFWMECGDFCEFYREVTIASLAEHEVVKTDVKSKWDVAQEIGEWEKGETAGGCRNHMKTYAKNPQYLFTLSSPDHFDPEEDDEEDRGTCDVLIGLHQELPKFKGKLEHIGFQVYEVSSPDRVVKLSKSQLWNATPVFMTATYYNNREVTLRIQMEPGTYVIIPTTYQPNREGPFLLRVFTERPVQLRELGELE</sequence>
<dbReference type="GO" id="GO:0005737">
    <property type="term" value="C:cytoplasm"/>
    <property type="evidence" value="ECO:0000318"/>
    <property type="project" value="GO_Central"/>
</dbReference>
<dbReference type="SUPFAM" id="SSF49758">
    <property type="entry name" value="Calpain large subunit, middle domain (domain III)"/>
    <property type="match status" value="1"/>
</dbReference>
<dbReference type="GO" id="GO:0004198">
    <property type="term" value="F:calcium-dependent cysteine-type endopeptidase activity"/>
    <property type="evidence" value="ECO:0000318"/>
    <property type="project" value="GO_Central"/>
</dbReference>
<evidence type="ECO:0000313" key="10">
    <source>
        <dbReference type="RefSeq" id="XP_035684418.1"/>
    </source>
</evidence>
<reference evidence="9" key="1">
    <citation type="journal article" date="2020" name="Nat. Ecol. Evol.">
        <title>Deeply conserved synteny resolves early events in vertebrate evolution.</title>
        <authorList>
            <person name="Simakov O."/>
            <person name="Marletaz F."/>
            <person name="Yue J.X."/>
            <person name="O'Connell B."/>
            <person name="Jenkins J."/>
            <person name="Brandt A."/>
            <person name="Calef R."/>
            <person name="Tung C.H."/>
            <person name="Huang T.K."/>
            <person name="Schmutz J."/>
            <person name="Satoh N."/>
            <person name="Yu J.K."/>
            <person name="Putnam N.H."/>
            <person name="Green R.E."/>
            <person name="Rokhsar D.S."/>
        </authorList>
    </citation>
    <scope>NUCLEOTIDE SEQUENCE [LARGE SCALE GENOMIC DNA]</scope>
    <source>
        <strain evidence="9">S238N-H82</strain>
    </source>
</reference>
<dbReference type="GO" id="GO:0006508">
    <property type="term" value="P:proteolysis"/>
    <property type="evidence" value="ECO:0000318"/>
    <property type="project" value="GO_Central"/>
</dbReference>
<dbReference type="Gene3D" id="3.90.70.10">
    <property type="entry name" value="Cysteine proteinases"/>
    <property type="match status" value="1"/>
</dbReference>
<dbReference type="InterPro" id="IPR033883">
    <property type="entry name" value="C2_III"/>
</dbReference>
<dbReference type="CDD" id="cd00044">
    <property type="entry name" value="CysPc"/>
    <property type="match status" value="1"/>
</dbReference>
<proteinExistence type="inferred from homology"/>
<evidence type="ECO:0000256" key="2">
    <source>
        <dbReference type="ARBA" id="ARBA00022670"/>
    </source>
</evidence>
<keyword evidence="4 6" id="KW-0788">Thiol protease</keyword>
<dbReference type="AlphaFoldDB" id="A0A9J7LKD2"/>
<dbReference type="OMA" id="WFLAACA"/>
<reference evidence="10" key="2">
    <citation type="submission" date="2025-08" db="UniProtKB">
        <authorList>
            <consortium name="RefSeq"/>
        </authorList>
    </citation>
    <scope>IDENTIFICATION</scope>
    <source>
        <strain evidence="10">S238N-H82</strain>
        <tissue evidence="10">Testes</tissue>
    </source>
</reference>
<dbReference type="InterPro" id="IPR022683">
    <property type="entry name" value="Calpain_III"/>
</dbReference>
<dbReference type="InterPro" id="IPR022682">
    <property type="entry name" value="Calpain_domain_III"/>
</dbReference>
<dbReference type="InterPro" id="IPR038765">
    <property type="entry name" value="Papain-like_cys_pep_sf"/>
</dbReference>
<evidence type="ECO:0000259" key="8">
    <source>
        <dbReference type="PROSITE" id="PS50203"/>
    </source>
</evidence>
<dbReference type="GeneID" id="118421292"/>
<dbReference type="PROSITE" id="PS50203">
    <property type="entry name" value="CALPAIN_CAT"/>
    <property type="match status" value="1"/>
</dbReference>
<feature type="region of interest" description="Disordered" evidence="7">
    <location>
        <begin position="1"/>
        <end position="195"/>
    </location>
</feature>
<keyword evidence="9" id="KW-1185">Reference proteome</keyword>
<keyword evidence="2 6" id="KW-0645">Protease</keyword>
<organism evidence="9 10">
    <name type="scientific">Branchiostoma floridae</name>
    <name type="common">Florida lancelet</name>
    <name type="synonym">Amphioxus</name>
    <dbReference type="NCBI Taxonomy" id="7739"/>
    <lineage>
        <taxon>Eukaryota</taxon>
        <taxon>Metazoa</taxon>
        <taxon>Chordata</taxon>
        <taxon>Cephalochordata</taxon>
        <taxon>Leptocardii</taxon>
        <taxon>Amphioxiformes</taxon>
        <taxon>Branchiostomatidae</taxon>
        <taxon>Branchiostoma</taxon>
    </lineage>
</organism>
<dbReference type="Gene3D" id="2.60.120.380">
    <property type="match status" value="1"/>
</dbReference>
<dbReference type="PANTHER" id="PTHR10183:SF379">
    <property type="entry name" value="CALPAIN-5"/>
    <property type="match status" value="1"/>
</dbReference>
<evidence type="ECO:0000256" key="6">
    <source>
        <dbReference type="PROSITE-ProRule" id="PRU00239"/>
    </source>
</evidence>
<dbReference type="PROSITE" id="PS00139">
    <property type="entry name" value="THIOL_PROTEASE_CYS"/>
    <property type="match status" value="1"/>
</dbReference>
<dbReference type="RefSeq" id="XP_035684418.1">
    <property type="nucleotide sequence ID" value="XM_035828525.1"/>
</dbReference>
<protein>
    <submittedName>
        <fullName evidence="10">Calpain-9-like</fullName>
    </submittedName>
</protein>
<feature type="compositionally biased region" description="Basic residues" evidence="7">
    <location>
        <begin position="118"/>
        <end position="133"/>
    </location>
</feature>
<dbReference type="Pfam" id="PF01067">
    <property type="entry name" value="Calpain_III"/>
    <property type="match status" value="1"/>
</dbReference>
<dbReference type="CDD" id="cd00214">
    <property type="entry name" value="Calpain_III"/>
    <property type="match status" value="1"/>
</dbReference>